<feature type="transmembrane region" description="Helical" evidence="8">
    <location>
        <begin position="103"/>
        <end position="124"/>
    </location>
</feature>
<comment type="subcellular location">
    <subcellularLocation>
        <location evidence="1">Cell membrane</location>
        <topology evidence="1">Multi-pass membrane protein</topology>
    </subcellularLocation>
</comment>
<keyword evidence="2" id="KW-0813">Transport</keyword>
<proteinExistence type="predicted"/>
<name>A0A7R9W1B8_9STRA</name>
<dbReference type="InterPro" id="IPR036259">
    <property type="entry name" value="MFS_trans_sf"/>
</dbReference>
<dbReference type="PANTHER" id="PTHR43266">
    <property type="entry name" value="MACROLIDE-EFFLUX PROTEIN"/>
    <property type="match status" value="1"/>
</dbReference>
<feature type="region of interest" description="Disordered" evidence="7">
    <location>
        <begin position="477"/>
        <end position="501"/>
    </location>
</feature>
<evidence type="ECO:0000256" key="6">
    <source>
        <dbReference type="ARBA" id="ARBA00023136"/>
    </source>
</evidence>
<evidence type="ECO:0000256" key="7">
    <source>
        <dbReference type="SAM" id="MobiDB-lite"/>
    </source>
</evidence>
<evidence type="ECO:0000256" key="4">
    <source>
        <dbReference type="ARBA" id="ARBA00022692"/>
    </source>
</evidence>
<evidence type="ECO:0000313" key="9">
    <source>
        <dbReference type="EMBL" id="CAD8311108.1"/>
    </source>
</evidence>
<dbReference type="CDD" id="cd06173">
    <property type="entry name" value="MFS_MefA_like"/>
    <property type="match status" value="1"/>
</dbReference>
<keyword evidence="6 8" id="KW-0472">Membrane</keyword>
<evidence type="ECO:0000256" key="1">
    <source>
        <dbReference type="ARBA" id="ARBA00004651"/>
    </source>
</evidence>
<evidence type="ECO:0000256" key="3">
    <source>
        <dbReference type="ARBA" id="ARBA00022475"/>
    </source>
</evidence>
<dbReference type="Gene3D" id="1.20.1250.20">
    <property type="entry name" value="MFS general substrate transporter like domains"/>
    <property type="match status" value="1"/>
</dbReference>
<dbReference type="PANTHER" id="PTHR43266:SF2">
    <property type="entry name" value="MAJOR FACILITATOR SUPERFAMILY (MFS) PROFILE DOMAIN-CONTAINING PROTEIN"/>
    <property type="match status" value="1"/>
</dbReference>
<accession>A0A7R9W1B8</accession>
<organism evidence="9">
    <name type="scientific">Pseudictyota dubia</name>
    <dbReference type="NCBI Taxonomy" id="2749911"/>
    <lineage>
        <taxon>Eukaryota</taxon>
        <taxon>Sar</taxon>
        <taxon>Stramenopiles</taxon>
        <taxon>Ochrophyta</taxon>
        <taxon>Bacillariophyta</taxon>
        <taxon>Mediophyceae</taxon>
        <taxon>Biddulphiophycidae</taxon>
        <taxon>Eupodiscales</taxon>
        <taxon>Odontellaceae</taxon>
        <taxon>Pseudictyota</taxon>
    </lineage>
</organism>
<dbReference type="SUPFAM" id="SSF103473">
    <property type="entry name" value="MFS general substrate transporter"/>
    <property type="match status" value="1"/>
</dbReference>
<feature type="transmembrane region" description="Helical" evidence="8">
    <location>
        <begin position="225"/>
        <end position="245"/>
    </location>
</feature>
<reference evidence="9" key="1">
    <citation type="submission" date="2021-01" db="EMBL/GenBank/DDBJ databases">
        <authorList>
            <person name="Corre E."/>
            <person name="Pelletier E."/>
            <person name="Niang G."/>
            <person name="Scheremetjew M."/>
            <person name="Finn R."/>
            <person name="Kale V."/>
            <person name="Holt S."/>
            <person name="Cochrane G."/>
            <person name="Meng A."/>
            <person name="Brown T."/>
            <person name="Cohen L."/>
        </authorList>
    </citation>
    <scope>NUCLEOTIDE SEQUENCE</scope>
    <source>
        <strain evidence="9">CCMP147</strain>
    </source>
</reference>
<keyword evidence="4 8" id="KW-0812">Transmembrane</keyword>
<dbReference type="Pfam" id="PF05977">
    <property type="entry name" value="MFS_3"/>
    <property type="match status" value="1"/>
</dbReference>
<evidence type="ECO:0000256" key="8">
    <source>
        <dbReference type="SAM" id="Phobius"/>
    </source>
</evidence>
<feature type="transmembrane region" description="Helical" evidence="8">
    <location>
        <begin position="449"/>
        <end position="468"/>
    </location>
</feature>
<evidence type="ECO:0000256" key="5">
    <source>
        <dbReference type="ARBA" id="ARBA00022989"/>
    </source>
</evidence>
<feature type="transmembrane region" description="Helical" evidence="8">
    <location>
        <begin position="324"/>
        <end position="342"/>
    </location>
</feature>
<evidence type="ECO:0000256" key="2">
    <source>
        <dbReference type="ARBA" id="ARBA00022448"/>
    </source>
</evidence>
<evidence type="ECO:0008006" key="10">
    <source>
        <dbReference type="Google" id="ProtNLM"/>
    </source>
</evidence>
<keyword evidence="5 8" id="KW-1133">Transmembrane helix</keyword>
<dbReference type="GO" id="GO:0005886">
    <property type="term" value="C:plasma membrane"/>
    <property type="evidence" value="ECO:0007669"/>
    <property type="project" value="UniProtKB-SubCell"/>
</dbReference>
<dbReference type="EMBL" id="HBED01020236">
    <property type="protein sequence ID" value="CAD8311108.1"/>
    <property type="molecule type" value="Transcribed_RNA"/>
</dbReference>
<dbReference type="InterPro" id="IPR010290">
    <property type="entry name" value="TM_effector"/>
</dbReference>
<keyword evidence="3" id="KW-1003">Cell membrane</keyword>
<feature type="transmembrane region" description="Helical" evidence="8">
    <location>
        <begin position="198"/>
        <end position="219"/>
    </location>
</feature>
<protein>
    <recommendedName>
        <fullName evidence="10">Major facilitator superfamily (MFS) profile domain-containing protein</fullName>
    </recommendedName>
</protein>
<sequence>MSYQHQIPSSDSSNDCVNEHFQIDSGAVFSDENATTDIQEVSSASISSIEEEKATYFRLIRFNRPYRLYLASYLVARAGDWFNYVACITAIEDILGPDSESTMTAVSLLVIVRLLPNILLSSVGGALADAVDRRKCLMVLDFSAAAVVLLYSVACWMKSIPLIYLVTFILESMAALSEPNKTALVPLLVPDEEFLKKGMTLSILAWSAMAAVGSSLGGFAVSLLGIQACFAIDSVSFIFSALLLWRIGGTWTVADTKERRDHEPLWSEFVRMTVDGVQYISRSSFAPYVFLKLSAALVFGASDVLNAAFSQQSGKDEAGNSKRLGILFASAGIGCLIGPLVADPVTDMKNPRSLLQACVVSLGFVTIGYFGLAFFAPFISICLFSAVRAAGSAVLWVDSTLILQVFSAPEMLGRVTAVDYALATMGEATSAFLAGVLQDNFGLTAEGVSLAMAVLGLILSVAWLPLMLKAGSHEEATNASVPENKKNQAFLDPSEGNPLLP</sequence>
<gene>
    <name evidence="9" type="ORF">TDUB1175_LOCUS10139</name>
</gene>
<feature type="transmembrane region" description="Helical" evidence="8">
    <location>
        <begin position="289"/>
        <end position="309"/>
    </location>
</feature>
<feature type="transmembrane region" description="Helical" evidence="8">
    <location>
        <begin position="68"/>
        <end position="91"/>
    </location>
</feature>
<dbReference type="AlphaFoldDB" id="A0A7R9W1B8"/>